<name>A0ABR7JDU6_9FLAO</name>
<evidence type="ECO:0000313" key="4">
    <source>
        <dbReference type="Proteomes" id="UP000621670"/>
    </source>
</evidence>
<dbReference type="PANTHER" id="PTHR34220:SF7">
    <property type="entry name" value="SENSOR HISTIDINE KINASE YPDA"/>
    <property type="match status" value="1"/>
</dbReference>
<dbReference type="InterPro" id="IPR050640">
    <property type="entry name" value="Bact_2-comp_sensor_kinase"/>
</dbReference>
<dbReference type="RefSeq" id="WP_166133211.1">
    <property type="nucleotide sequence ID" value="NZ_JAAOBY010000001.1"/>
</dbReference>
<gene>
    <name evidence="3" type="ORF">H8R26_03210</name>
</gene>
<keyword evidence="3" id="KW-0808">Transferase</keyword>
<feature type="transmembrane region" description="Helical" evidence="1">
    <location>
        <begin position="14"/>
        <end position="37"/>
    </location>
</feature>
<sequence>MKTNSIEKISKRKYTFWIIQIVIWTIIFGFIFLPSILNPKSNVLGYETWQLLLDYFSHTVAILSITYAVRYFFKKYIDFESFSKKDFFKLLLVFLVSSILFFVFVNGYNYLMATFVYDKAEIIDHPSQNLKAGALVMLTVAFLFFIWMIAYTVIKTIFLLKDNKMNRLELESTLKESQINALKGQINPHFMFNSLNNIRGLILENPMKSREMITRLSEMLRYSLTKSEVNTIALEEEIEMVENFIAISKIQLEDRLQFISEIEEETLKLPIPPMIIQMLIENAIKHGISQLKNGGILLLKIKKENTDLHILVKNTGNLSQQTGTTQLGLKNIQRRLQLIYGESATFSLNEFENEVIAKITLPIS</sequence>
<dbReference type="Proteomes" id="UP000621670">
    <property type="component" value="Unassembled WGS sequence"/>
</dbReference>
<dbReference type="Gene3D" id="3.30.565.10">
    <property type="entry name" value="Histidine kinase-like ATPase, C-terminal domain"/>
    <property type="match status" value="1"/>
</dbReference>
<dbReference type="SUPFAM" id="SSF55874">
    <property type="entry name" value="ATPase domain of HSP90 chaperone/DNA topoisomerase II/histidine kinase"/>
    <property type="match status" value="1"/>
</dbReference>
<feature type="domain" description="Signal transduction histidine kinase internal region" evidence="2">
    <location>
        <begin position="178"/>
        <end position="256"/>
    </location>
</feature>
<dbReference type="GO" id="GO:0016301">
    <property type="term" value="F:kinase activity"/>
    <property type="evidence" value="ECO:0007669"/>
    <property type="project" value="UniProtKB-KW"/>
</dbReference>
<evidence type="ECO:0000256" key="1">
    <source>
        <dbReference type="SAM" id="Phobius"/>
    </source>
</evidence>
<protein>
    <submittedName>
        <fullName evidence="3">Histidine kinase</fullName>
    </submittedName>
</protein>
<keyword evidence="1" id="KW-1133">Transmembrane helix</keyword>
<proteinExistence type="predicted"/>
<evidence type="ECO:0000259" key="2">
    <source>
        <dbReference type="Pfam" id="PF06580"/>
    </source>
</evidence>
<keyword evidence="4" id="KW-1185">Reference proteome</keyword>
<dbReference type="PANTHER" id="PTHR34220">
    <property type="entry name" value="SENSOR HISTIDINE KINASE YPDA"/>
    <property type="match status" value="1"/>
</dbReference>
<keyword evidence="1" id="KW-0472">Membrane</keyword>
<reference evidence="3 4" key="1">
    <citation type="submission" date="2020-08" db="EMBL/GenBank/DDBJ databases">
        <title>Description of novel Flavobacterium F-400 isolate.</title>
        <authorList>
            <person name="Saticioglu I."/>
            <person name="Duman M."/>
            <person name="Altun S."/>
        </authorList>
    </citation>
    <scope>NUCLEOTIDE SEQUENCE [LARGE SCALE GENOMIC DNA]</scope>
    <source>
        <strain evidence="3 4">F-400</strain>
    </source>
</reference>
<dbReference type="EMBL" id="JACRUM010000001">
    <property type="protein sequence ID" value="MBC5862421.1"/>
    <property type="molecule type" value="Genomic_DNA"/>
</dbReference>
<feature type="transmembrane region" description="Helical" evidence="1">
    <location>
        <begin position="49"/>
        <end position="69"/>
    </location>
</feature>
<comment type="caution">
    <text evidence="3">The sequence shown here is derived from an EMBL/GenBank/DDBJ whole genome shotgun (WGS) entry which is preliminary data.</text>
</comment>
<accession>A0ABR7JDU6</accession>
<keyword evidence="1" id="KW-0812">Transmembrane</keyword>
<feature type="transmembrane region" description="Helical" evidence="1">
    <location>
        <begin position="132"/>
        <end position="154"/>
    </location>
</feature>
<organism evidence="3 4">
    <name type="scientific">Flavobacterium turcicum</name>
    <dbReference type="NCBI Taxonomy" id="2764718"/>
    <lineage>
        <taxon>Bacteria</taxon>
        <taxon>Pseudomonadati</taxon>
        <taxon>Bacteroidota</taxon>
        <taxon>Flavobacteriia</taxon>
        <taxon>Flavobacteriales</taxon>
        <taxon>Flavobacteriaceae</taxon>
        <taxon>Flavobacterium</taxon>
    </lineage>
</organism>
<evidence type="ECO:0000313" key="3">
    <source>
        <dbReference type="EMBL" id="MBC5862421.1"/>
    </source>
</evidence>
<feature type="transmembrane region" description="Helical" evidence="1">
    <location>
        <begin position="90"/>
        <end position="112"/>
    </location>
</feature>
<dbReference type="InterPro" id="IPR036890">
    <property type="entry name" value="HATPase_C_sf"/>
</dbReference>
<dbReference type="Pfam" id="PF06580">
    <property type="entry name" value="His_kinase"/>
    <property type="match status" value="1"/>
</dbReference>
<dbReference type="InterPro" id="IPR010559">
    <property type="entry name" value="Sig_transdc_His_kin_internal"/>
</dbReference>
<keyword evidence="3" id="KW-0418">Kinase</keyword>